<keyword evidence="5" id="KW-0236">DNA replication inhibitor</keyword>
<comment type="subcellular location">
    <subcellularLocation>
        <location evidence="1 9">Nucleus</location>
    </subcellularLocation>
</comment>
<dbReference type="Proteomes" id="UP000002497">
    <property type="component" value="Unassembled WGS sequence"/>
</dbReference>
<evidence type="ECO:0000256" key="10">
    <source>
        <dbReference type="SAM" id="MobiDB-lite"/>
    </source>
</evidence>
<keyword evidence="4 9" id="KW-0227">DNA damage</keyword>
<dbReference type="OMA" id="MRKEWIN"/>
<keyword evidence="7 9" id="KW-0131">Cell cycle</keyword>
<comment type="similarity">
    <text evidence="2 9">Belongs to the CSM3 family.</text>
</comment>
<gene>
    <name evidence="11" type="ORF">CPSG_08188</name>
</gene>
<dbReference type="GO" id="GO:0031297">
    <property type="term" value="P:replication fork processing"/>
    <property type="evidence" value="ECO:0007669"/>
    <property type="project" value="UniProtKB-UniRule"/>
</dbReference>
<dbReference type="Pfam" id="PF07962">
    <property type="entry name" value="Swi3"/>
    <property type="match status" value="1"/>
</dbReference>
<feature type="region of interest" description="Disordered" evidence="10">
    <location>
        <begin position="19"/>
        <end position="46"/>
    </location>
</feature>
<comment type="function">
    <text evidence="8">Forms a fork protection complex (FPC) with TOF1 and which is required for chromosome segregation during meiosis and DNA damage repair. FPC coordinates leading and lagging strand synthesis and moves with the replication fork. FPC stabilizes replication forks in a configuration that is recognized by replication checkpoint sensors.</text>
</comment>
<keyword evidence="6 9" id="KW-0539">Nucleus</keyword>
<feature type="compositionally biased region" description="Basic and acidic residues" evidence="10">
    <location>
        <begin position="165"/>
        <end position="174"/>
    </location>
</feature>
<dbReference type="InterPro" id="IPR040038">
    <property type="entry name" value="TIPIN/Csm3/Swi3"/>
</dbReference>
<protein>
    <recommendedName>
        <fullName evidence="9">Chromosome segregation in meiosis protein</fullName>
    </recommendedName>
</protein>
<dbReference type="InterPro" id="IPR012923">
    <property type="entry name" value="Csm3"/>
</dbReference>
<proteinExistence type="inferred from homology"/>
<evidence type="ECO:0000256" key="3">
    <source>
        <dbReference type="ARBA" id="ARBA00011217"/>
    </source>
</evidence>
<feature type="compositionally biased region" description="Polar residues" evidence="10">
    <location>
        <begin position="154"/>
        <end position="164"/>
    </location>
</feature>
<reference evidence="12" key="1">
    <citation type="journal article" date="2010" name="Genome Res.">
        <title>Population genomic sequencing of Coccidioides fungi reveals recent hybridization and transposon control.</title>
        <authorList>
            <person name="Neafsey D.E."/>
            <person name="Barker B.M."/>
            <person name="Sharpton T.J."/>
            <person name="Stajich J.E."/>
            <person name="Park D.J."/>
            <person name="Whiston E."/>
            <person name="Hung C.-Y."/>
            <person name="McMahan C."/>
            <person name="White J."/>
            <person name="Sykes S."/>
            <person name="Heiman D."/>
            <person name="Young S."/>
            <person name="Zeng Q."/>
            <person name="Abouelleil A."/>
            <person name="Aftuck L."/>
            <person name="Bessette D."/>
            <person name="Brown A."/>
            <person name="FitzGerald M."/>
            <person name="Lui A."/>
            <person name="Macdonald J.P."/>
            <person name="Priest M."/>
            <person name="Orbach M.J."/>
            <person name="Galgiani J.N."/>
            <person name="Kirkland T.N."/>
            <person name="Cole G.T."/>
            <person name="Birren B.W."/>
            <person name="Henn M.R."/>
            <person name="Taylor J.W."/>
            <person name="Rounsley S.D."/>
        </authorList>
    </citation>
    <scope>NUCLEOTIDE SEQUENCE [LARGE SCALE GENOMIC DNA]</scope>
    <source>
        <strain evidence="12">RMSCC 757 / Silveira</strain>
    </source>
</reference>
<comment type="function">
    <text evidence="9">Plays an important role in the control of DNA replication and the maintenance of replication fork stability.</text>
</comment>
<dbReference type="HOGENOM" id="CLU_036204_0_0_1"/>
<dbReference type="PANTHER" id="PTHR13220">
    <property type="entry name" value="TIMELESS INTERACTING-RELATED"/>
    <property type="match status" value="1"/>
</dbReference>
<dbReference type="VEuPathDB" id="FungiDB:D8B26_004631"/>
<evidence type="ECO:0000256" key="7">
    <source>
        <dbReference type="ARBA" id="ARBA00023306"/>
    </source>
</evidence>
<evidence type="ECO:0000256" key="5">
    <source>
        <dbReference type="ARBA" id="ARBA00022880"/>
    </source>
</evidence>
<dbReference type="GO" id="GO:0043111">
    <property type="term" value="P:replication fork arrest"/>
    <property type="evidence" value="ECO:0007669"/>
    <property type="project" value="TreeGrafter"/>
</dbReference>
<dbReference type="OrthoDB" id="437078at2759"/>
<evidence type="ECO:0000256" key="8">
    <source>
        <dbReference type="ARBA" id="ARBA00025496"/>
    </source>
</evidence>
<feature type="region of interest" description="Disordered" evidence="10">
    <location>
        <begin position="191"/>
        <end position="217"/>
    </location>
</feature>
<keyword evidence="12" id="KW-1185">Reference proteome</keyword>
<feature type="region of interest" description="Disordered" evidence="10">
    <location>
        <begin position="147"/>
        <end position="177"/>
    </location>
</feature>
<evidence type="ECO:0000313" key="11">
    <source>
        <dbReference type="EMBL" id="EFW15000.1"/>
    </source>
</evidence>
<dbReference type="AlphaFoldDB" id="E9DED8"/>
<dbReference type="GO" id="GO:0031298">
    <property type="term" value="C:replication fork protection complex"/>
    <property type="evidence" value="ECO:0007669"/>
    <property type="project" value="TreeGrafter"/>
</dbReference>
<evidence type="ECO:0000313" key="12">
    <source>
        <dbReference type="Proteomes" id="UP000002497"/>
    </source>
</evidence>
<organism evidence="12">
    <name type="scientific">Coccidioides posadasii (strain RMSCC 757 / Silveira)</name>
    <name type="common">Valley fever fungus</name>
    <dbReference type="NCBI Taxonomy" id="443226"/>
    <lineage>
        <taxon>Eukaryota</taxon>
        <taxon>Fungi</taxon>
        <taxon>Dikarya</taxon>
        <taxon>Ascomycota</taxon>
        <taxon>Pezizomycotina</taxon>
        <taxon>Eurotiomycetes</taxon>
        <taxon>Eurotiomycetidae</taxon>
        <taxon>Onygenales</taxon>
        <taxon>Onygenaceae</taxon>
        <taxon>Coccidioides</taxon>
    </lineage>
</organism>
<dbReference type="VEuPathDB" id="FungiDB:CPSG_08188"/>
<dbReference type="GO" id="GO:0003677">
    <property type="term" value="F:DNA binding"/>
    <property type="evidence" value="ECO:0007669"/>
    <property type="project" value="TreeGrafter"/>
</dbReference>
<name>E9DED8_COCPS</name>
<evidence type="ECO:0000256" key="4">
    <source>
        <dbReference type="ARBA" id="ARBA00022763"/>
    </source>
</evidence>
<sequence length="338" mass="37513">MAEDTAFDDLFNYDAGIEDLLRDPEEEKNDGRASGTGTGSTENKNDDLVGLEEIKITRKRAPTVKLDENRLLSQAGIPKLRKSAKTKLKFKGKRHEFSDVARLLNFYQLWLDDLYPRAKFADGLSIIEKLGHTKRMQVMRKEWIDEGKPGRNLYDSNATSLDPNSDNRGDKDTADPTIPSIFQRTLEQSAPAMEAHRNDQAESTHSPKRLSDSEIPSIFGGGKAISLRNNADDDDDLFVPGNEGMDIDPPVQASQVPEEDDLDTFLAEQESTMQNTAHGLGILKPNAPPADEEDDLDALLAEAENTPARAPKTGHLEVNRPAADDFDDELHMLNEFGL</sequence>
<evidence type="ECO:0000256" key="1">
    <source>
        <dbReference type="ARBA" id="ARBA00004123"/>
    </source>
</evidence>
<comment type="subunit">
    <text evidence="3">Component of the fork protection complex (FPC) consisting of TOF1 and CSM3.</text>
</comment>
<reference evidence="12" key="2">
    <citation type="submission" date="2010-03" db="EMBL/GenBank/DDBJ databases">
        <title>The genome sequence of Coccidioides posadasii strain Silveira.</title>
        <authorList>
            <consortium name="The Broad Institute Genome Sequencing Center for Infectious Disease"/>
            <person name="Neafsey D."/>
            <person name="Orbach M."/>
            <person name="Henn M.R."/>
            <person name="Cole G.T."/>
            <person name="Galgiani J."/>
            <person name="Gardner M.J."/>
            <person name="Kirkland T.N."/>
            <person name="Taylor J.W."/>
            <person name="Young S.K."/>
            <person name="Zeng Q."/>
            <person name="Koehrsen M."/>
            <person name="Alvarado L."/>
            <person name="Berlin A."/>
            <person name="Borenstein D."/>
            <person name="Chapman S.B."/>
            <person name="Chen Z."/>
            <person name="Engels R."/>
            <person name="Freedman E."/>
            <person name="Gellesch M."/>
            <person name="Goldberg J."/>
            <person name="Griggs A."/>
            <person name="Gujja S."/>
            <person name="Heilman E."/>
            <person name="Heiman D."/>
            <person name="Howarth C."/>
            <person name="Jen D."/>
            <person name="Larson L."/>
            <person name="Mehta T."/>
            <person name="Neiman D."/>
            <person name="Park D."/>
            <person name="Pearson M."/>
            <person name="Richards J."/>
            <person name="Roberts A."/>
            <person name="Saif S."/>
            <person name="Shea T."/>
            <person name="Shenoy N."/>
            <person name="Sisk P."/>
            <person name="Stolte C."/>
            <person name="Sykes S."/>
            <person name="Walk T."/>
            <person name="White J."/>
            <person name="Yandava C."/>
            <person name="Haas B."/>
            <person name="Nusbaum C."/>
            <person name="Birren B."/>
        </authorList>
    </citation>
    <scope>NUCLEOTIDE SEQUENCE [LARGE SCALE GENOMIC DNA]</scope>
    <source>
        <strain evidence="12">RMSCC 757 / Silveira</strain>
    </source>
</reference>
<dbReference type="GO" id="GO:0006974">
    <property type="term" value="P:DNA damage response"/>
    <property type="evidence" value="ECO:0007669"/>
    <property type="project" value="UniProtKB-KW"/>
</dbReference>
<evidence type="ECO:0000256" key="9">
    <source>
        <dbReference type="RuleBase" id="RU366049"/>
    </source>
</evidence>
<dbReference type="EMBL" id="GL636502">
    <property type="protein sequence ID" value="EFW15000.1"/>
    <property type="molecule type" value="Genomic_DNA"/>
</dbReference>
<dbReference type="GO" id="GO:0000076">
    <property type="term" value="P:DNA replication checkpoint signaling"/>
    <property type="evidence" value="ECO:0007669"/>
    <property type="project" value="UniProtKB-UniRule"/>
</dbReference>
<evidence type="ECO:0000256" key="6">
    <source>
        <dbReference type="ARBA" id="ARBA00023242"/>
    </source>
</evidence>
<feature type="compositionally biased region" description="Basic and acidic residues" evidence="10">
    <location>
        <begin position="19"/>
        <end position="31"/>
    </location>
</feature>
<dbReference type="PANTHER" id="PTHR13220:SF11">
    <property type="entry name" value="TIMELESS-INTERACTING PROTEIN"/>
    <property type="match status" value="1"/>
</dbReference>
<dbReference type="eggNOG" id="KOG3004">
    <property type="taxonomic scope" value="Eukaryota"/>
</dbReference>
<accession>E9DED8</accession>
<dbReference type="STRING" id="443226.E9DED8"/>
<evidence type="ECO:0000256" key="2">
    <source>
        <dbReference type="ARBA" id="ARBA00006075"/>
    </source>
</evidence>